<feature type="domain" description="Putative plant transposon protein" evidence="2">
    <location>
        <begin position="157"/>
        <end position="275"/>
    </location>
</feature>
<evidence type="ECO:0000259" key="2">
    <source>
        <dbReference type="Pfam" id="PF20167"/>
    </source>
</evidence>
<dbReference type="PANTHER" id="PTHR33180">
    <property type="entry name" value="PHOTOSYSTEM II CP43 REACTION CENTER PROTEIN"/>
    <property type="match status" value="1"/>
</dbReference>
<organism evidence="3 4">
    <name type="scientific">Solanum tuberosum</name>
    <name type="common">Potato</name>
    <dbReference type="NCBI Taxonomy" id="4113"/>
    <lineage>
        <taxon>Eukaryota</taxon>
        <taxon>Viridiplantae</taxon>
        <taxon>Streptophyta</taxon>
        <taxon>Embryophyta</taxon>
        <taxon>Tracheophyta</taxon>
        <taxon>Spermatophyta</taxon>
        <taxon>Magnoliopsida</taxon>
        <taxon>eudicotyledons</taxon>
        <taxon>Gunneridae</taxon>
        <taxon>Pentapetalae</taxon>
        <taxon>asterids</taxon>
        <taxon>lamiids</taxon>
        <taxon>Solanales</taxon>
        <taxon>Solanaceae</taxon>
        <taxon>Solanoideae</taxon>
        <taxon>Solaneae</taxon>
        <taxon>Solanum</taxon>
    </lineage>
</organism>
<dbReference type="InterPro" id="IPR046796">
    <property type="entry name" value="Transposase_32_dom"/>
</dbReference>
<dbReference type="AlphaFoldDB" id="M1DNU0"/>
<dbReference type="EnsemblPlants" id="PGSC0003DMT400091977">
    <property type="protein sequence ID" value="PGSC0003DMT400091977"/>
    <property type="gene ID" value="PGSC0003DMG400041548"/>
</dbReference>
<evidence type="ECO:0000313" key="4">
    <source>
        <dbReference type="Proteomes" id="UP000011115"/>
    </source>
</evidence>
<keyword evidence="4" id="KW-1185">Reference proteome</keyword>
<reference evidence="4" key="1">
    <citation type="journal article" date="2011" name="Nature">
        <title>Genome sequence and analysis of the tuber crop potato.</title>
        <authorList>
            <consortium name="The Potato Genome Sequencing Consortium"/>
        </authorList>
    </citation>
    <scope>NUCLEOTIDE SEQUENCE [LARGE SCALE GENOMIC DNA]</scope>
    <source>
        <strain evidence="4">cv. DM1-3 516 R44</strain>
    </source>
</reference>
<accession>M1DNU0</accession>
<evidence type="ECO:0000313" key="3">
    <source>
        <dbReference type="EnsemblPlants" id="PGSC0003DMT400091977"/>
    </source>
</evidence>
<proteinExistence type="predicted"/>
<dbReference type="Proteomes" id="UP000011115">
    <property type="component" value="Unassembled WGS sequence"/>
</dbReference>
<dbReference type="Pfam" id="PF20167">
    <property type="entry name" value="Transposase_32"/>
    <property type="match status" value="1"/>
</dbReference>
<dbReference type="PaxDb" id="4113-PGSC0003DMT400091977"/>
<dbReference type="InParanoid" id="M1DNU0"/>
<name>M1DNU0_SOLTU</name>
<feature type="compositionally biased region" description="Basic and acidic residues" evidence="1">
    <location>
        <begin position="1"/>
        <end position="14"/>
    </location>
</feature>
<dbReference type="HOGENOM" id="CLU_029307_1_0_1"/>
<dbReference type="GO" id="GO:0009523">
    <property type="term" value="C:photosystem II"/>
    <property type="evidence" value="ECO:0000318"/>
    <property type="project" value="GO_Central"/>
</dbReference>
<dbReference type="Gramene" id="PGSC0003DMT400091977">
    <property type="protein sequence ID" value="PGSC0003DMT400091977"/>
    <property type="gene ID" value="PGSC0003DMG400041548"/>
</dbReference>
<sequence>MAKQPTREREKGIVIRENTPPPKGKATIISKSKGKGKALELSDASSDSTCFYAIEPPTYNSESVESDEDYQIEARRAKLRSKMISDPYRIRDNQPTTLTPSTSGQALVMAHPVQSPKHGSMNKSKADDLRTIIGEKRLSIDEVIDRYPEVMECLKYHKFQIFTRHRGSYIPSWVREFYDAYSALVPQRKRLVSYFKAVDYVVVRGKKVSCDSKTINRALGMTDKTNDHCQHLIRTQKLDAMKKWLAPLVSDDNAPTWLAEGVPIEKKNLNIVARY</sequence>
<reference evidence="3" key="2">
    <citation type="submission" date="2015-06" db="UniProtKB">
        <authorList>
            <consortium name="EnsemblPlants"/>
        </authorList>
    </citation>
    <scope>IDENTIFICATION</scope>
    <source>
        <strain evidence="3">DM1-3 516 R44</strain>
    </source>
</reference>
<evidence type="ECO:0000256" key="1">
    <source>
        <dbReference type="SAM" id="MobiDB-lite"/>
    </source>
</evidence>
<feature type="region of interest" description="Disordered" evidence="1">
    <location>
        <begin position="1"/>
        <end position="43"/>
    </location>
</feature>
<dbReference type="PANTHER" id="PTHR33180:SF31">
    <property type="entry name" value="POLYPROTEIN PROTEIN"/>
    <property type="match status" value="1"/>
</dbReference>
<protein>
    <recommendedName>
        <fullName evidence="2">Putative plant transposon protein domain-containing protein</fullName>
    </recommendedName>
</protein>
<dbReference type="GO" id="GO:0009579">
    <property type="term" value="C:thylakoid"/>
    <property type="evidence" value="ECO:0000318"/>
    <property type="project" value="GO_Central"/>
</dbReference>